<dbReference type="Pfam" id="PF05405">
    <property type="entry name" value="Mt_ATP-synt_B"/>
    <property type="match status" value="1"/>
</dbReference>
<dbReference type="Gene3D" id="1.20.5.2210">
    <property type="match status" value="1"/>
</dbReference>
<dbReference type="GO" id="GO:0005743">
    <property type="term" value="C:mitochondrial inner membrane"/>
    <property type="evidence" value="ECO:0007669"/>
    <property type="project" value="UniProtKB-SubCell"/>
</dbReference>
<dbReference type="GO" id="GO:0045259">
    <property type="term" value="C:proton-transporting ATP synthase complex"/>
    <property type="evidence" value="ECO:0007669"/>
    <property type="project" value="UniProtKB-KW"/>
</dbReference>
<keyword evidence="3 9" id="KW-0138">CF(0)</keyword>
<dbReference type="SUPFAM" id="SSF161060">
    <property type="entry name" value="ATP synthase B chain-like"/>
    <property type="match status" value="1"/>
</dbReference>
<evidence type="ECO:0000256" key="8">
    <source>
        <dbReference type="ARBA" id="ARBA00023136"/>
    </source>
</evidence>
<dbReference type="Proteomes" id="UP000653454">
    <property type="component" value="Unassembled WGS sequence"/>
</dbReference>
<evidence type="ECO:0000313" key="10">
    <source>
        <dbReference type="EMBL" id="CAG9136022.1"/>
    </source>
</evidence>
<comment type="similarity">
    <text evidence="1 9">Belongs to the eukaryotic ATPase B chain family.</text>
</comment>
<dbReference type="GO" id="GO:0046933">
    <property type="term" value="F:proton-transporting ATP synthase activity, rotational mechanism"/>
    <property type="evidence" value="ECO:0007669"/>
    <property type="project" value="TreeGrafter"/>
</dbReference>
<name>A0A8S4GAT2_PLUXY</name>
<dbReference type="PANTHER" id="PTHR12733:SF3">
    <property type="entry name" value="ATP SYNTHASE F(0) COMPLEX SUBUNIT B1, MITOCHONDRIAL"/>
    <property type="match status" value="1"/>
</dbReference>
<comment type="subcellular location">
    <subcellularLocation>
        <location evidence="9">Mitochondrion</location>
    </subcellularLocation>
    <subcellularLocation>
        <location evidence="9">Mitochondrion inner membrane</location>
    </subcellularLocation>
</comment>
<sequence>MLYFNRTTLIWRKLKCYPIIVRCAGSDINCPGKDPVDHKPVCPPWHAACLKQLEDPNGPSKQVRGTPPSVRLGFLPESWFKFMEPKTGVSGTYVLILVMANYLISKEIFVMEHEYYSGLSLLVMVVFVYKKFSQRFADALDKKVDEVVDDWEKSRQEEVDCYTDIVKTAQEDISMAEAHEMLTEAKKENVILQLEAAFRERSMLAYSTVKGRLDYQAKLHEAESRIHQRWMIEWVLNQVHAAITPQFQKEALESAIANLNVLADNQGKEEKK</sequence>
<protein>
    <recommendedName>
        <fullName evidence="9">ATP synthase subunit b</fullName>
    </recommendedName>
</protein>
<dbReference type="InterPro" id="IPR008688">
    <property type="entry name" value="ATP_synth_Bsub_B/MI25"/>
</dbReference>
<keyword evidence="5 9" id="KW-0999">Mitochondrion inner membrane</keyword>
<comment type="function">
    <text evidence="9">Subunit b, of the mitochondrial membrane ATP synthase complex (F(1)F(0) ATP synthase or Complex V) that produces ATP from ADP in the presence of a proton gradient across the membrane which is generated by electron transport complexes of the respiratory chain. ATP synthase complex consist of a soluble F(1) head domain - the catalytic core - and a membrane F(1) domain - the membrane proton channel. These two domains are linked by a central stalk rotating inside the F(1) region and a stationary peripheral stalk. During catalysis, ATP synthesis in the catalytic domain of F(1) is coupled via a rotary mechanism of the central stalk subunits to proton translocation. In vivo, can only synthesize ATP although its ATP hydrolase activity can be activated artificially in vitro. Part of the complex F(0) domain. Part of the complex F(0) domain and the peripheric stalk, which acts as a stator to hold the catalytic alpha(3)beta(3) subcomplex and subunit a/ATP6 static relative to the rotary elements.</text>
</comment>
<evidence type="ECO:0000256" key="6">
    <source>
        <dbReference type="ARBA" id="ARBA00023065"/>
    </source>
</evidence>
<dbReference type="InterPro" id="IPR013837">
    <property type="entry name" value="ATP_synth_F0_suB"/>
</dbReference>
<proteinExistence type="inferred from homology"/>
<evidence type="ECO:0000256" key="4">
    <source>
        <dbReference type="ARBA" id="ARBA00022781"/>
    </source>
</evidence>
<reference evidence="10" key="1">
    <citation type="submission" date="2020-11" db="EMBL/GenBank/DDBJ databases">
        <authorList>
            <person name="Whiteford S."/>
        </authorList>
    </citation>
    <scope>NUCLEOTIDE SEQUENCE</scope>
</reference>
<evidence type="ECO:0000313" key="11">
    <source>
        <dbReference type="Proteomes" id="UP000653454"/>
    </source>
</evidence>
<comment type="subunit">
    <text evidence="9">F-type ATPases have 2 components, CF(1) - the catalytic core - and CF(0) - the membrane proton channel. CF(1) and CF(0) have multiple subunits.</text>
</comment>
<keyword evidence="7 9" id="KW-0496">Mitochondrion</keyword>
<keyword evidence="2 9" id="KW-0813">Transport</keyword>
<evidence type="ECO:0000256" key="7">
    <source>
        <dbReference type="ARBA" id="ARBA00023128"/>
    </source>
</evidence>
<evidence type="ECO:0000256" key="3">
    <source>
        <dbReference type="ARBA" id="ARBA00022547"/>
    </source>
</evidence>
<evidence type="ECO:0000256" key="9">
    <source>
        <dbReference type="RuleBase" id="RU368017"/>
    </source>
</evidence>
<organism evidence="10 11">
    <name type="scientific">Plutella xylostella</name>
    <name type="common">Diamondback moth</name>
    <name type="synonym">Plutella maculipennis</name>
    <dbReference type="NCBI Taxonomy" id="51655"/>
    <lineage>
        <taxon>Eukaryota</taxon>
        <taxon>Metazoa</taxon>
        <taxon>Ecdysozoa</taxon>
        <taxon>Arthropoda</taxon>
        <taxon>Hexapoda</taxon>
        <taxon>Insecta</taxon>
        <taxon>Pterygota</taxon>
        <taxon>Neoptera</taxon>
        <taxon>Endopterygota</taxon>
        <taxon>Lepidoptera</taxon>
        <taxon>Glossata</taxon>
        <taxon>Ditrysia</taxon>
        <taxon>Yponomeutoidea</taxon>
        <taxon>Plutellidae</taxon>
        <taxon>Plutella</taxon>
    </lineage>
</organism>
<dbReference type="PANTHER" id="PTHR12733">
    <property type="entry name" value="MITOCHONDRIAL ATP SYNTHASE B CHAIN"/>
    <property type="match status" value="1"/>
</dbReference>
<evidence type="ECO:0000256" key="2">
    <source>
        <dbReference type="ARBA" id="ARBA00022448"/>
    </source>
</evidence>
<evidence type="ECO:0000256" key="5">
    <source>
        <dbReference type="ARBA" id="ARBA00022792"/>
    </source>
</evidence>
<dbReference type="EMBL" id="CAJHNJ030000122">
    <property type="protein sequence ID" value="CAG9136022.1"/>
    <property type="molecule type" value="Genomic_DNA"/>
</dbReference>
<keyword evidence="11" id="KW-1185">Reference proteome</keyword>
<keyword evidence="4 9" id="KW-0375">Hydrogen ion transport</keyword>
<keyword evidence="6 9" id="KW-0406">Ion transport</keyword>
<evidence type="ECO:0000256" key="1">
    <source>
        <dbReference type="ARBA" id="ARBA00007479"/>
    </source>
</evidence>
<gene>
    <name evidence="10" type="ORF">PLXY2_LOCUS14288</name>
</gene>
<dbReference type="AlphaFoldDB" id="A0A8S4GAT2"/>
<comment type="caution">
    <text evidence="10">The sequence shown here is derived from an EMBL/GenBank/DDBJ whole genome shotgun (WGS) entry which is preliminary data.</text>
</comment>
<keyword evidence="8 9" id="KW-0472">Membrane</keyword>
<accession>A0A8S4GAT2</accession>